<keyword evidence="5" id="KW-1185">Reference proteome</keyword>
<evidence type="ECO:0000256" key="1">
    <source>
        <dbReference type="ARBA" id="ARBA00004474"/>
    </source>
</evidence>
<dbReference type="EMBL" id="GL377570">
    <property type="protein sequence ID" value="EFJ33579.1"/>
    <property type="molecule type" value="Genomic_DNA"/>
</dbReference>
<dbReference type="OrthoDB" id="45035at2759"/>
<feature type="domain" description="Plastid lipid-associated protein/fibrillin conserved" evidence="3">
    <location>
        <begin position="3"/>
        <end position="161"/>
    </location>
</feature>
<dbReference type="GO" id="GO:0009535">
    <property type="term" value="C:chloroplast thylakoid membrane"/>
    <property type="evidence" value="ECO:0000318"/>
    <property type="project" value="GO_Central"/>
</dbReference>
<feature type="non-terminal residue" evidence="4">
    <location>
        <position position="1"/>
    </location>
</feature>
<evidence type="ECO:0000313" key="4">
    <source>
        <dbReference type="EMBL" id="EFJ33579.1"/>
    </source>
</evidence>
<dbReference type="KEGG" id="smo:SELMODRAFT_82754"/>
<dbReference type="InterPro" id="IPR006843">
    <property type="entry name" value="PAP/fibrillin_dom"/>
</dbReference>
<protein>
    <recommendedName>
        <fullName evidence="3">Plastid lipid-associated protein/fibrillin conserved domain-containing protein</fullName>
    </recommendedName>
</protein>
<name>D8R1L9_SELML</name>
<proteinExistence type="predicted"/>
<gene>
    <name evidence="4" type="ORF">SELMODRAFT_82754</name>
</gene>
<dbReference type="PANTHER" id="PTHR31906">
    <property type="entry name" value="PLASTID-LIPID-ASSOCIATED PROTEIN 4, CHLOROPLASTIC-RELATED"/>
    <property type="match status" value="1"/>
</dbReference>
<reference evidence="4 5" key="1">
    <citation type="journal article" date="2011" name="Science">
        <title>The Selaginella genome identifies genetic changes associated with the evolution of vascular plants.</title>
        <authorList>
            <person name="Banks J.A."/>
            <person name="Nishiyama T."/>
            <person name="Hasebe M."/>
            <person name="Bowman J.L."/>
            <person name="Gribskov M."/>
            <person name="dePamphilis C."/>
            <person name="Albert V.A."/>
            <person name="Aono N."/>
            <person name="Aoyama T."/>
            <person name="Ambrose B.A."/>
            <person name="Ashton N.W."/>
            <person name="Axtell M.J."/>
            <person name="Barker E."/>
            <person name="Barker M.S."/>
            <person name="Bennetzen J.L."/>
            <person name="Bonawitz N.D."/>
            <person name="Chapple C."/>
            <person name="Cheng C."/>
            <person name="Correa L.G."/>
            <person name="Dacre M."/>
            <person name="DeBarry J."/>
            <person name="Dreyer I."/>
            <person name="Elias M."/>
            <person name="Engstrom E.M."/>
            <person name="Estelle M."/>
            <person name="Feng L."/>
            <person name="Finet C."/>
            <person name="Floyd S.K."/>
            <person name="Frommer W.B."/>
            <person name="Fujita T."/>
            <person name="Gramzow L."/>
            <person name="Gutensohn M."/>
            <person name="Harholt J."/>
            <person name="Hattori M."/>
            <person name="Heyl A."/>
            <person name="Hirai T."/>
            <person name="Hiwatashi Y."/>
            <person name="Ishikawa M."/>
            <person name="Iwata M."/>
            <person name="Karol K.G."/>
            <person name="Koehler B."/>
            <person name="Kolukisaoglu U."/>
            <person name="Kubo M."/>
            <person name="Kurata T."/>
            <person name="Lalonde S."/>
            <person name="Li K."/>
            <person name="Li Y."/>
            <person name="Litt A."/>
            <person name="Lyons E."/>
            <person name="Manning G."/>
            <person name="Maruyama T."/>
            <person name="Michael T.P."/>
            <person name="Mikami K."/>
            <person name="Miyazaki S."/>
            <person name="Morinaga S."/>
            <person name="Murata T."/>
            <person name="Mueller-Roeber B."/>
            <person name="Nelson D.R."/>
            <person name="Obara M."/>
            <person name="Oguri Y."/>
            <person name="Olmstead R.G."/>
            <person name="Onodera N."/>
            <person name="Petersen B.L."/>
            <person name="Pils B."/>
            <person name="Prigge M."/>
            <person name="Rensing S.A."/>
            <person name="Riano-Pachon D.M."/>
            <person name="Roberts A.W."/>
            <person name="Sato Y."/>
            <person name="Scheller H.V."/>
            <person name="Schulz B."/>
            <person name="Schulz C."/>
            <person name="Shakirov E.V."/>
            <person name="Shibagaki N."/>
            <person name="Shinohara N."/>
            <person name="Shippen D.E."/>
            <person name="Soerensen I."/>
            <person name="Sotooka R."/>
            <person name="Sugimoto N."/>
            <person name="Sugita M."/>
            <person name="Sumikawa N."/>
            <person name="Tanurdzic M."/>
            <person name="Theissen G."/>
            <person name="Ulvskov P."/>
            <person name="Wakazuki S."/>
            <person name="Weng J.K."/>
            <person name="Willats W.W."/>
            <person name="Wipf D."/>
            <person name="Wolf P.G."/>
            <person name="Yang L."/>
            <person name="Zimmer A.D."/>
            <person name="Zhu Q."/>
            <person name="Mitros T."/>
            <person name="Hellsten U."/>
            <person name="Loque D."/>
            <person name="Otillar R."/>
            <person name="Salamov A."/>
            <person name="Schmutz J."/>
            <person name="Shapiro H."/>
            <person name="Lindquist E."/>
            <person name="Lucas S."/>
            <person name="Rokhsar D."/>
            <person name="Grigoriev I.V."/>
        </authorList>
    </citation>
    <scope>NUCLEOTIDE SEQUENCE [LARGE SCALE GENOMIC DNA]</scope>
</reference>
<dbReference type="HOGENOM" id="CLU_101145_0_0_1"/>
<dbReference type="eggNOG" id="ENOG502QS7D">
    <property type="taxonomic scope" value="Eukaryota"/>
</dbReference>
<evidence type="ECO:0000256" key="2">
    <source>
        <dbReference type="ARBA" id="ARBA00022640"/>
    </source>
</evidence>
<dbReference type="OMA" id="PLLWGNY"/>
<dbReference type="AlphaFoldDB" id="D8R1L9"/>
<dbReference type="Gramene" id="EFJ33579">
    <property type="protein sequence ID" value="EFJ33579"/>
    <property type="gene ID" value="SELMODRAFT_82754"/>
</dbReference>
<evidence type="ECO:0000259" key="3">
    <source>
        <dbReference type="Pfam" id="PF04755"/>
    </source>
</evidence>
<dbReference type="FunCoup" id="D8R1L9">
    <property type="interactions" value="1612"/>
</dbReference>
<dbReference type="STRING" id="88036.D8R1L9"/>
<dbReference type="Proteomes" id="UP000001514">
    <property type="component" value="Unassembled WGS sequence"/>
</dbReference>
<accession>D8R1L9</accession>
<dbReference type="Pfam" id="PF04755">
    <property type="entry name" value="PAP_fibrillin"/>
    <property type="match status" value="1"/>
</dbReference>
<comment type="subcellular location">
    <subcellularLocation>
        <location evidence="1">Plastid</location>
    </subcellularLocation>
</comment>
<dbReference type="InterPro" id="IPR039633">
    <property type="entry name" value="PAP"/>
</dbReference>
<evidence type="ECO:0000313" key="5">
    <source>
        <dbReference type="Proteomes" id="UP000001514"/>
    </source>
</evidence>
<sequence length="164" mass="18094">VQSSDRGAALRSEHHQSVAEIVRKLEGLNIPPEPLQSPLIFGDWDVEYCSNPTAPGGYYRSALGRFFLATEAMIQTVKAPDFVGNSVSFSLLGILKGQVSLKGKLVALDEKWIEITFDPPFLKLGPIEAQYGKSSKVKIAVLYVDEKIRLGRGSRGAVFVFKRR</sequence>
<keyword evidence="2" id="KW-0934">Plastid</keyword>
<dbReference type="InParanoid" id="D8R1L9"/>
<organism evidence="5">
    <name type="scientific">Selaginella moellendorffii</name>
    <name type="common">Spikemoss</name>
    <dbReference type="NCBI Taxonomy" id="88036"/>
    <lineage>
        <taxon>Eukaryota</taxon>
        <taxon>Viridiplantae</taxon>
        <taxon>Streptophyta</taxon>
        <taxon>Embryophyta</taxon>
        <taxon>Tracheophyta</taxon>
        <taxon>Lycopodiopsida</taxon>
        <taxon>Selaginellales</taxon>
        <taxon>Selaginellaceae</taxon>
        <taxon>Selaginella</taxon>
    </lineage>
</organism>